<proteinExistence type="predicted"/>
<accession>A0A2T7PXA5</accession>
<reference evidence="1 2" key="1">
    <citation type="submission" date="2018-04" db="EMBL/GenBank/DDBJ databases">
        <title>The genome of golden apple snail Pomacea canaliculata provides insight into stress tolerance and invasive adaptation.</title>
        <authorList>
            <person name="Liu C."/>
            <person name="Liu B."/>
            <person name="Ren Y."/>
            <person name="Zhang Y."/>
            <person name="Wang H."/>
            <person name="Li S."/>
            <person name="Jiang F."/>
            <person name="Yin L."/>
            <person name="Zhang G."/>
            <person name="Qian W."/>
            <person name="Fan W."/>
        </authorList>
    </citation>
    <scope>NUCLEOTIDE SEQUENCE [LARGE SCALE GENOMIC DNA]</scope>
    <source>
        <strain evidence="1">SZHN2017</strain>
        <tissue evidence="1">Muscle</tissue>
    </source>
</reference>
<organism evidence="1 2">
    <name type="scientific">Pomacea canaliculata</name>
    <name type="common">Golden apple snail</name>
    <dbReference type="NCBI Taxonomy" id="400727"/>
    <lineage>
        <taxon>Eukaryota</taxon>
        <taxon>Metazoa</taxon>
        <taxon>Spiralia</taxon>
        <taxon>Lophotrochozoa</taxon>
        <taxon>Mollusca</taxon>
        <taxon>Gastropoda</taxon>
        <taxon>Caenogastropoda</taxon>
        <taxon>Architaenioglossa</taxon>
        <taxon>Ampullarioidea</taxon>
        <taxon>Ampullariidae</taxon>
        <taxon>Pomacea</taxon>
    </lineage>
</organism>
<protein>
    <submittedName>
        <fullName evidence="1">Uncharacterized protein</fullName>
    </submittedName>
</protein>
<comment type="caution">
    <text evidence="1">The sequence shown here is derived from an EMBL/GenBank/DDBJ whole genome shotgun (WGS) entry which is preliminary data.</text>
</comment>
<sequence>MEANPIFPPRIMFGQGKRTMTLLTEDGCVYPIIAHDAKNDRPASHRRYSAPVRRGDRPMHRTTLLIAKAPWQPDYTTTTREFYGGSKHLEPALQLPPSPSMHHTHFRLGGYGGQEVADPSFKKTDYAQTYIPKDIISVSTLANVSGSTYVLQIYGLL</sequence>
<name>A0A2T7PXA5_POMCA</name>
<dbReference type="EMBL" id="PZQS01000001">
    <property type="protein sequence ID" value="PVD38063.1"/>
    <property type="molecule type" value="Genomic_DNA"/>
</dbReference>
<evidence type="ECO:0000313" key="1">
    <source>
        <dbReference type="EMBL" id="PVD38063.1"/>
    </source>
</evidence>
<keyword evidence="2" id="KW-1185">Reference proteome</keyword>
<evidence type="ECO:0000313" key="2">
    <source>
        <dbReference type="Proteomes" id="UP000245119"/>
    </source>
</evidence>
<dbReference type="OrthoDB" id="10001404at2759"/>
<dbReference type="AlphaFoldDB" id="A0A2T7PXA5"/>
<gene>
    <name evidence="1" type="ORF">C0Q70_00673</name>
</gene>
<dbReference type="Proteomes" id="UP000245119">
    <property type="component" value="Linkage Group LG1"/>
</dbReference>